<protein>
    <submittedName>
        <fullName evidence="2">Uncharacterized protein</fullName>
    </submittedName>
</protein>
<accession>S7MJG4</accession>
<sequence length="90" mass="9444">MSQMQPNPEGEMNPTPLEGTAHVARGDAMSIVSANRRRGPAGGRPLSARPLPGDPPPGQSLPIGPAANSIGNYLERMRPPSCWQQPGHGL</sequence>
<reference evidence="2 3" key="1">
    <citation type="journal article" date="2013" name="Nat. Commun.">
        <title>Genome analysis reveals insights into physiology and longevity of the Brandt's bat Myotis brandtii.</title>
        <authorList>
            <person name="Seim I."/>
            <person name="Fang X."/>
            <person name="Xiong Z."/>
            <person name="Lobanov A.V."/>
            <person name="Huang Z."/>
            <person name="Ma S."/>
            <person name="Feng Y."/>
            <person name="Turanov A.A."/>
            <person name="Zhu Y."/>
            <person name="Lenz T.L."/>
            <person name="Gerashchenko M.V."/>
            <person name="Fan D."/>
            <person name="Hee Yim S."/>
            <person name="Yao X."/>
            <person name="Jordan D."/>
            <person name="Xiong Y."/>
            <person name="Ma Y."/>
            <person name="Lyapunov A.N."/>
            <person name="Chen G."/>
            <person name="Kulakova O.I."/>
            <person name="Sun Y."/>
            <person name="Lee S.G."/>
            <person name="Bronson R.T."/>
            <person name="Moskalev A.A."/>
            <person name="Sunyaev S.R."/>
            <person name="Zhang G."/>
            <person name="Krogh A."/>
            <person name="Wang J."/>
            <person name="Gladyshev V.N."/>
        </authorList>
    </citation>
    <scope>NUCLEOTIDE SEQUENCE [LARGE SCALE GENOMIC DNA]</scope>
</reference>
<dbReference type="eggNOG" id="KOG4729">
    <property type="taxonomic scope" value="Eukaryota"/>
</dbReference>
<organism evidence="2 3">
    <name type="scientific">Myotis brandtii</name>
    <name type="common">Brandt's bat</name>
    <dbReference type="NCBI Taxonomy" id="109478"/>
    <lineage>
        <taxon>Eukaryota</taxon>
        <taxon>Metazoa</taxon>
        <taxon>Chordata</taxon>
        <taxon>Craniata</taxon>
        <taxon>Vertebrata</taxon>
        <taxon>Euteleostomi</taxon>
        <taxon>Mammalia</taxon>
        <taxon>Eutheria</taxon>
        <taxon>Laurasiatheria</taxon>
        <taxon>Chiroptera</taxon>
        <taxon>Yangochiroptera</taxon>
        <taxon>Vespertilionidae</taxon>
        <taxon>Myotis</taxon>
    </lineage>
</organism>
<evidence type="ECO:0000256" key="1">
    <source>
        <dbReference type="SAM" id="MobiDB-lite"/>
    </source>
</evidence>
<evidence type="ECO:0000313" key="2">
    <source>
        <dbReference type="EMBL" id="EPQ04266.1"/>
    </source>
</evidence>
<dbReference type="EMBL" id="KE161512">
    <property type="protein sequence ID" value="EPQ04266.1"/>
    <property type="molecule type" value="Genomic_DNA"/>
</dbReference>
<dbReference type="Proteomes" id="UP000052978">
    <property type="component" value="Unassembled WGS sequence"/>
</dbReference>
<name>S7MJG4_MYOBR</name>
<feature type="region of interest" description="Disordered" evidence="1">
    <location>
        <begin position="1"/>
        <end position="90"/>
    </location>
</feature>
<proteinExistence type="predicted"/>
<dbReference type="AlphaFoldDB" id="S7MJG4"/>
<keyword evidence="3" id="KW-1185">Reference proteome</keyword>
<gene>
    <name evidence="2" type="ORF">D623_10017927</name>
</gene>
<evidence type="ECO:0000313" key="3">
    <source>
        <dbReference type="Proteomes" id="UP000052978"/>
    </source>
</evidence>